<comment type="caution">
    <text evidence="5">The sequence shown here is derived from an EMBL/GenBank/DDBJ whole genome shotgun (WGS) entry which is preliminary data.</text>
</comment>
<evidence type="ECO:0000256" key="1">
    <source>
        <dbReference type="ARBA" id="ARBA00022729"/>
    </source>
</evidence>
<dbReference type="PANTHER" id="PTHR23345">
    <property type="entry name" value="VITELLOGENIN-RELATED"/>
    <property type="match status" value="1"/>
</dbReference>
<comment type="caution">
    <text evidence="2">Lacks conserved residue(s) required for the propagation of feature annotation.</text>
</comment>
<dbReference type="GO" id="GO:0005319">
    <property type="term" value="F:lipid transporter activity"/>
    <property type="evidence" value="ECO:0007669"/>
    <property type="project" value="InterPro"/>
</dbReference>
<accession>A0AAV8YS56</accession>
<dbReference type="EMBL" id="JANEYF010001920">
    <property type="protein sequence ID" value="KAJ8954485.1"/>
    <property type="molecule type" value="Genomic_DNA"/>
</dbReference>
<dbReference type="InterPro" id="IPR015816">
    <property type="entry name" value="Vitellinogen_b-sht_N"/>
</dbReference>
<feature type="non-terminal residue" evidence="5">
    <location>
        <position position="1"/>
    </location>
</feature>
<dbReference type="InterPro" id="IPR011030">
    <property type="entry name" value="Lipovitellin_superhlx_dom"/>
</dbReference>
<feature type="chain" id="PRO_5043821382" description="Vitellogenin domain-containing protein" evidence="3">
    <location>
        <begin position="29"/>
        <end position="590"/>
    </location>
</feature>
<dbReference type="SUPFAM" id="SSF56968">
    <property type="entry name" value="Lipovitellin-phosvitin complex, beta-sheet shell regions"/>
    <property type="match status" value="1"/>
</dbReference>
<reference evidence="5" key="1">
    <citation type="journal article" date="2023" name="Insect Mol. Biol.">
        <title>Genome sequencing provides insights into the evolution of gene families encoding plant cell wall-degrading enzymes in longhorned beetles.</title>
        <authorList>
            <person name="Shin N.R."/>
            <person name="Okamura Y."/>
            <person name="Kirsch R."/>
            <person name="Pauchet Y."/>
        </authorList>
    </citation>
    <scope>NUCLEOTIDE SEQUENCE</scope>
    <source>
        <strain evidence="5">RBIC_L_NR</strain>
    </source>
</reference>
<feature type="domain" description="Vitellogenin" evidence="4">
    <location>
        <begin position="54"/>
        <end position="590"/>
    </location>
</feature>
<proteinExistence type="predicted"/>
<dbReference type="InterPro" id="IPR050733">
    <property type="entry name" value="Vitellogenin/Apolipophorin"/>
</dbReference>
<dbReference type="SUPFAM" id="SSF48431">
    <property type="entry name" value="Lipovitellin-phosvitin complex, superhelical domain"/>
    <property type="match status" value="1"/>
</dbReference>
<keyword evidence="1 3" id="KW-0732">Signal</keyword>
<dbReference type="InterPro" id="IPR001747">
    <property type="entry name" value="Vitellogenin_N"/>
</dbReference>
<feature type="signal peptide" evidence="3">
    <location>
        <begin position="1"/>
        <end position="28"/>
    </location>
</feature>
<dbReference type="PROSITE" id="PS51211">
    <property type="entry name" value="VITELLOGENIN"/>
    <property type="match status" value="1"/>
</dbReference>
<dbReference type="Proteomes" id="UP001162156">
    <property type="component" value="Unassembled WGS sequence"/>
</dbReference>
<evidence type="ECO:0000256" key="2">
    <source>
        <dbReference type="PROSITE-ProRule" id="PRU00557"/>
    </source>
</evidence>
<gene>
    <name evidence="5" type="ORF">NQ314_007091</name>
</gene>
<protein>
    <recommendedName>
        <fullName evidence="4">Vitellogenin domain-containing protein</fullName>
    </recommendedName>
</protein>
<dbReference type="InterPro" id="IPR015819">
    <property type="entry name" value="Lipid_transp_b-sht_shell"/>
</dbReference>
<dbReference type="Pfam" id="PF01347">
    <property type="entry name" value="Vitellogenin_N"/>
    <property type="match status" value="1"/>
</dbReference>
<evidence type="ECO:0000313" key="6">
    <source>
        <dbReference type="Proteomes" id="UP001162156"/>
    </source>
</evidence>
<name>A0AAV8YS56_9CUCU</name>
<dbReference type="AlphaFoldDB" id="A0AAV8YS56"/>
<evidence type="ECO:0000313" key="5">
    <source>
        <dbReference type="EMBL" id="KAJ8954485.1"/>
    </source>
</evidence>
<sequence length="590" mass="65592">CCATMGRRGPFRWGLALAVVLVAQHTLAGDVRLYLEDTTQFNIFFFPASQHFKYAEGTTYKYNYEGKIDITLSSAEGQVTSTDIKAVVLLTQQAECNLVLRLQNVQVLGANGKKYGHIPDVEKPIRLNFHDGHIEDSICVEPGDSQNSINIKRAIASLFQANLKNSYETDVFGVCPTETAQHKEGNVLVIQKSRNLNKCAYRETLRQDFFSTTFNLNSEIKSSPILNGDYNANLRVKNGILDQANVIENYLYTPFSVGKNGAKAQVVSKLQLTGTSKDNPKIQCNQPRSIIFEVPHPVIAPTSNVNTILNAVKEVVKTIDVVVGEQTAKEFFTLIKIVRASKKVDLLAVYNQVKSGVGFGDKQVAKKTYLDALLAAGNGETIEVAITLLKNNELNEIEKKLVYIGLSLALLGQRGLPYEAYLGIGNLAGRYCSQHSCQNVDAVNRLTQKFIQLLSDGKAADRNEENQIIYILKGLANFRYLSDAILQKIIAIAQDKKAPNRLRAAALETYLADPCKDKLRDSALNILQDIQQDSEVRIKAYLAVAQCPNAKVGNAVKALLEKEPSYQGKHKRIRNFRNIYCTRRAFRQPN</sequence>
<organism evidence="5 6">
    <name type="scientific">Rhamnusium bicolor</name>
    <dbReference type="NCBI Taxonomy" id="1586634"/>
    <lineage>
        <taxon>Eukaryota</taxon>
        <taxon>Metazoa</taxon>
        <taxon>Ecdysozoa</taxon>
        <taxon>Arthropoda</taxon>
        <taxon>Hexapoda</taxon>
        <taxon>Insecta</taxon>
        <taxon>Pterygota</taxon>
        <taxon>Neoptera</taxon>
        <taxon>Endopterygota</taxon>
        <taxon>Coleoptera</taxon>
        <taxon>Polyphaga</taxon>
        <taxon>Cucujiformia</taxon>
        <taxon>Chrysomeloidea</taxon>
        <taxon>Cerambycidae</taxon>
        <taxon>Lepturinae</taxon>
        <taxon>Rhagiini</taxon>
        <taxon>Rhamnusium</taxon>
    </lineage>
</organism>
<evidence type="ECO:0000256" key="3">
    <source>
        <dbReference type="SAM" id="SignalP"/>
    </source>
</evidence>
<dbReference type="SMART" id="SM00638">
    <property type="entry name" value="LPD_N"/>
    <property type="match status" value="1"/>
</dbReference>
<keyword evidence="6" id="KW-1185">Reference proteome</keyword>
<evidence type="ECO:0000259" key="4">
    <source>
        <dbReference type="PROSITE" id="PS51211"/>
    </source>
</evidence>
<dbReference type="Gene3D" id="2.30.230.10">
    <property type="entry name" value="Lipovitellin, beta-sheet shell regions, chain A"/>
    <property type="match status" value="1"/>
</dbReference>
<dbReference type="PANTHER" id="PTHR23345:SF36">
    <property type="entry name" value="APOLIPOPHORINS"/>
    <property type="match status" value="1"/>
</dbReference>
<dbReference type="Gene3D" id="1.25.10.20">
    <property type="entry name" value="Vitellinogen, superhelical"/>
    <property type="match status" value="1"/>
</dbReference>